<keyword evidence="1" id="KW-1185">Reference proteome</keyword>
<protein>
    <submittedName>
        <fullName evidence="2">Apple domain-containing protein</fullName>
    </submittedName>
</protein>
<dbReference type="WBParaSite" id="Pan_g16244.t1">
    <property type="protein sequence ID" value="Pan_g16244.t1"/>
    <property type="gene ID" value="Pan_g16244"/>
</dbReference>
<evidence type="ECO:0000313" key="2">
    <source>
        <dbReference type="WBParaSite" id="Pan_g16244.t1"/>
    </source>
</evidence>
<dbReference type="AlphaFoldDB" id="A0A7E4V3W1"/>
<accession>A0A7E4V3W1</accession>
<proteinExistence type="predicted"/>
<name>A0A7E4V3W1_PANRE</name>
<evidence type="ECO:0000313" key="1">
    <source>
        <dbReference type="Proteomes" id="UP000492821"/>
    </source>
</evidence>
<organism evidence="1 2">
    <name type="scientific">Panagrellus redivivus</name>
    <name type="common">Microworm</name>
    <dbReference type="NCBI Taxonomy" id="6233"/>
    <lineage>
        <taxon>Eukaryota</taxon>
        <taxon>Metazoa</taxon>
        <taxon>Ecdysozoa</taxon>
        <taxon>Nematoda</taxon>
        <taxon>Chromadorea</taxon>
        <taxon>Rhabditida</taxon>
        <taxon>Tylenchina</taxon>
        <taxon>Panagrolaimomorpha</taxon>
        <taxon>Panagrolaimoidea</taxon>
        <taxon>Panagrolaimidae</taxon>
        <taxon>Panagrellus</taxon>
    </lineage>
</organism>
<sequence>MMSSADAYDNLNNGMDAKELHDTHCAGLVNVPLCLKNCYKRLKMDASMDNDEFPELPPSAPGTDLVSKNSFKIKENFSNREPVFDCAKKIYPLIAKPEENTKCRKISCSKPNDKAGLYACNERDGYQEWIQPSIYAGSREDMCQFACVIDQAAKHAYDKCSMVLTEMLLVARQDVQKIYQDLDRERHRNENQEIVISDIDSTTTNEPTTSQNFIETSTTSLPIKVNPMK</sequence>
<dbReference type="Proteomes" id="UP000492821">
    <property type="component" value="Unassembled WGS sequence"/>
</dbReference>
<reference evidence="2" key="2">
    <citation type="submission" date="2020-10" db="UniProtKB">
        <authorList>
            <consortium name="WormBaseParasite"/>
        </authorList>
    </citation>
    <scope>IDENTIFICATION</scope>
</reference>
<reference evidence="1" key="1">
    <citation type="journal article" date="2013" name="Genetics">
        <title>The draft genome and transcriptome of Panagrellus redivivus are shaped by the harsh demands of a free-living lifestyle.</title>
        <authorList>
            <person name="Srinivasan J."/>
            <person name="Dillman A.R."/>
            <person name="Macchietto M.G."/>
            <person name="Heikkinen L."/>
            <person name="Lakso M."/>
            <person name="Fracchia K.M."/>
            <person name="Antoshechkin I."/>
            <person name="Mortazavi A."/>
            <person name="Wong G."/>
            <person name="Sternberg P.W."/>
        </authorList>
    </citation>
    <scope>NUCLEOTIDE SEQUENCE [LARGE SCALE GENOMIC DNA]</scope>
    <source>
        <strain evidence="1">MT8872</strain>
    </source>
</reference>